<dbReference type="GeneID" id="103515586"/>
<gene>
    <name evidence="2" type="primary">LOC103515586</name>
</gene>
<dbReference type="Proteomes" id="UP000079169">
    <property type="component" value="Unplaced"/>
</dbReference>
<dbReference type="SUPFAM" id="SSF52540">
    <property type="entry name" value="P-loop containing nucleoside triphosphate hydrolases"/>
    <property type="match status" value="1"/>
</dbReference>
<organism evidence="1 2">
    <name type="scientific">Diaphorina citri</name>
    <name type="common">Asian citrus psyllid</name>
    <dbReference type="NCBI Taxonomy" id="121845"/>
    <lineage>
        <taxon>Eukaryota</taxon>
        <taxon>Metazoa</taxon>
        <taxon>Ecdysozoa</taxon>
        <taxon>Arthropoda</taxon>
        <taxon>Hexapoda</taxon>
        <taxon>Insecta</taxon>
        <taxon>Pterygota</taxon>
        <taxon>Neoptera</taxon>
        <taxon>Paraneoptera</taxon>
        <taxon>Hemiptera</taxon>
        <taxon>Sternorrhyncha</taxon>
        <taxon>Psylloidea</taxon>
        <taxon>Psyllidae</taxon>
        <taxon>Diaphorininae</taxon>
        <taxon>Diaphorina</taxon>
    </lineage>
</organism>
<evidence type="ECO:0000313" key="1">
    <source>
        <dbReference type="Proteomes" id="UP000079169"/>
    </source>
</evidence>
<name>A0A1S3DC96_DIACI</name>
<dbReference type="GO" id="GO:0000390">
    <property type="term" value="P:spliceosomal complex disassembly"/>
    <property type="evidence" value="ECO:0007669"/>
    <property type="project" value="TreeGrafter"/>
</dbReference>
<dbReference type="GO" id="GO:0003723">
    <property type="term" value="F:RNA binding"/>
    <property type="evidence" value="ECO:0007669"/>
    <property type="project" value="TreeGrafter"/>
</dbReference>
<dbReference type="AlphaFoldDB" id="A0A1S3DC96"/>
<sequence length="65" mass="7030">MQTRIFEAAPPGSRKVVIATNIAETSLTIDGIFYVVDPGFVKQKVYNSKTGMDSLVVTPISQVIS</sequence>
<accession>A0A1S3DC96</accession>
<dbReference type="GO" id="GO:0003724">
    <property type="term" value="F:RNA helicase activity"/>
    <property type="evidence" value="ECO:0007669"/>
    <property type="project" value="TreeGrafter"/>
</dbReference>
<protein>
    <submittedName>
        <fullName evidence="2">ATP-dependent RNA helicase DHX8-like</fullName>
    </submittedName>
</protein>
<dbReference type="PANTHER" id="PTHR18934:SF85">
    <property type="entry name" value="ATP-DEPENDENT RNA HELICASE DHX8"/>
    <property type="match status" value="1"/>
</dbReference>
<dbReference type="PANTHER" id="PTHR18934">
    <property type="entry name" value="ATP-DEPENDENT RNA HELICASE"/>
    <property type="match status" value="1"/>
</dbReference>
<dbReference type="InterPro" id="IPR027417">
    <property type="entry name" value="P-loop_NTPase"/>
</dbReference>
<keyword evidence="1" id="KW-1185">Reference proteome</keyword>
<evidence type="ECO:0000313" key="2">
    <source>
        <dbReference type="RefSeq" id="XP_008478747.1"/>
    </source>
</evidence>
<dbReference type="CDD" id="cd18791">
    <property type="entry name" value="SF2_C_RHA"/>
    <property type="match status" value="1"/>
</dbReference>
<dbReference type="RefSeq" id="XP_008478747.1">
    <property type="nucleotide sequence ID" value="XM_008480525.2"/>
</dbReference>
<dbReference type="PaxDb" id="121845-A0A1S3DC96"/>
<dbReference type="GO" id="GO:0071013">
    <property type="term" value="C:catalytic step 2 spliceosome"/>
    <property type="evidence" value="ECO:0007669"/>
    <property type="project" value="TreeGrafter"/>
</dbReference>
<dbReference type="KEGG" id="dci:103515586"/>
<dbReference type="STRING" id="121845.A0A1S3DC96"/>
<proteinExistence type="predicted"/>
<dbReference type="Gene3D" id="3.40.50.300">
    <property type="entry name" value="P-loop containing nucleotide triphosphate hydrolases"/>
    <property type="match status" value="1"/>
</dbReference>
<reference evidence="2" key="1">
    <citation type="submission" date="2025-08" db="UniProtKB">
        <authorList>
            <consortium name="RefSeq"/>
        </authorList>
    </citation>
    <scope>IDENTIFICATION</scope>
</reference>